<dbReference type="Pfam" id="PF22807">
    <property type="entry name" value="TrAA12"/>
    <property type="match status" value="1"/>
</dbReference>
<dbReference type="InterPro" id="IPR011041">
    <property type="entry name" value="Quinoprot_gluc/sorb_DH_b-prop"/>
</dbReference>
<gene>
    <name evidence="6" type="ORF">SAMN05444158_3816</name>
</gene>
<dbReference type="PROSITE" id="PS51007">
    <property type="entry name" value="CYTC"/>
    <property type="match status" value="1"/>
</dbReference>
<keyword evidence="3 4" id="KW-0408">Iron</keyword>
<evidence type="ECO:0000256" key="2">
    <source>
        <dbReference type="ARBA" id="ARBA00022723"/>
    </source>
</evidence>
<accession>A0A1H1WFY7</accession>
<reference evidence="7" key="1">
    <citation type="submission" date="2016-10" db="EMBL/GenBank/DDBJ databases">
        <authorList>
            <person name="Varghese N."/>
            <person name="Submissions S."/>
        </authorList>
    </citation>
    <scope>NUCLEOTIDE SEQUENCE [LARGE SCALE GENOMIC DNA]</scope>
    <source>
        <strain evidence="7">GAS369</strain>
    </source>
</reference>
<feature type="domain" description="Cytochrome c" evidence="5">
    <location>
        <begin position="502"/>
        <end position="594"/>
    </location>
</feature>
<evidence type="ECO:0000256" key="3">
    <source>
        <dbReference type="ARBA" id="ARBA00023004"/>
    </source>
</evidence>
<dbReference type="GO" id="GO:0020037">
    <property type="term" value="F:heme binding"/>
    <property type="evidence" value="ECO:0007669"/>
    <property type="project" value="InterPro"/>
</dbReference>
<dbReference type="Pfam" id="PF00034">
    <property type="entry name" value="Cytochrom_C"/>
    <property type="match status" value="1"/>
</dbReference>
<evidence type="ECO:0000259" key="5">
    <source>
        <dbReference type="PROSITE" id="PS51007"/>
    </source>
</evidence>
<dbReference type="SUPFAM" id="SSF50952">
    <property type="entry name" value="Soluble quinoprotein glucose dehydrogenase"/>
    <property type="match status" value="1"/>
</dbReference>
<keyword evidence="7" id="KW-1185">Reference proteome</keyword>
<sequence>MPRTYLSSIGSTSRWSCGRSLLVTAVITLISWSAATPTQAAAGSCRGDAAGITLPDGFCATIFADNIGHARQMAVAPDGTLYVNTWSGIYYNNGPVPAGGFVVALKDTHADGRADVIERFGETVASGGHGGTGLVFYNGMIYAEINDRIVRYPLAPNEVAPKGAGETVVSGLPTTGDHPMHPFLITPKGDLFVDLGSATNDCEKQNRFPHSPGNDPCTEKMTRAGIWRYDANKTDQHFSPAERFASGIRNSEGLSLDAAGRIFATQHGRDQLREDWPELYSAQQGQALPAEELVELRQGADYGWPECYFDNAQKKLALGPEYGGDGGKKIGVCAERQEPVAFFPAHWAPNDMKIYLGNTFPKAYQGGAFIAFHGSWNRAPGPQGGYNIVFQPLADGKATGAYTVFADGFAGTVKDPGRAAFRPSGLAVAPDGALFISDDVHGRIWRVTYQGGNPEAAVAAAPAPAGVAPATSSADARPPEGVHPDAGKATAALPVPKGFTPEQVALGSRVFHGEVADGTCGGCHGADGKGSPVAPDLTTGKWLWSDGSLQGLETTIKNGVPEPKAHPGAMPPMGGVVLSQADLDAVSAYVWALGHKTP</sequence>
<dbReference type="InterPro" id="IPR009056">
    <property type="entry name" value="Cyt_c-like_dom"/>
</dbReference>
<keyword evidence="1 4" id="KW-0349">Heme</keyword>
<dbReference type="EMBL" id="LT629750">
    <property type="protein sequence ID" value="SDS95541.1"/>
    <property type="molecule type" value="Genomic_DNA"/>
</dbReference>
<proteinExistence type="predicted"/>
<organism evidence="6 7">
    <name type="scientific">Bradyrhizobium canariense</name>
    <dbReference type="NCBI Taxonomy" id="255045"/>
    <lineage>
        <taxon>Bacteria</taxon>
        <taxon>Pseudomonadati</taxon>
        <taxon>Pseudomonadota</taxon>
        <taxon>Alphaproteobacteria</taxon>
        <taxon>Hyphomicrobiales</taxon>
        <taxon>Nitrobacteraceae</taxon>
        <taxon>Bradyrhizobium</taxon>
    </lineage>
</organism>
<evidence type="ECO:0000256" key="1">
    <source>
        <dbReference type="ARBA" id="ARBA00022617"/>
    </source>
</evidence>
<dbReference type="AlphaFoldDB" id="A0A1H1WFY7"/>
<evidence type="ECO:0000256" key="4">
    <source>
        <dbReference type="PROSITE-ProRule" id="PRU00433"/>
    </source>
</evidence>
<evidence type="ECO:0000313" key="7">
    <source>
        <dbReference type="Proteomes" id="UP000243904"/>
    </source>
</evidence>
<keyword evidence="2 4" id="KW-0479">Metal-binding</keyword>
<dbReference type="SUPFAM" id="SSF46626">
    <property type="entry name" value="Cytochrome c"/>
    <property type="match status" value="1"/>
</dbReference>
<dbReference type="InterPro" id="IPR011042">
    <property type="entry name" value="6-blade_b-propeller_TolB-like"/>
</dbReference>
<dbReference type="InterPro" id="IPR036909">
    <property type="entry name" value="Cyt_c-like_dom_sf"/>
</dbReference>
<dbReference type="GO" id="GO:0046872">
    <property type="term" value="F:metal ion binding"/>
    <property type="evidence" value="ECO:0007669"/>
    <property type="project" value="UniProtKB-KW"/>
</dbReference>
<evidence type="ECO:0000313" key="6">
    <source>
        <dbReference type="EMBL" id="SDS95541.1"/>
    </source>
</evidence>
<protein>
    <submittedName>
        <fullName evidence="6">Glucose/arabinose dehydrogenase, beta-propeller fold</fullName>
    </submittedName>
</protein>
<dbReference type="InterPro" id="IPR054539">
    <property type="entry name" value="Beta-prop_PDH"/>
</dbReference>
<dbReference type="Gene3D" id="2.120.10.30">
    <property type="entry name" value="TolB, C-terminal domain"/>
    <property type="match status" value="1"/>
</dbReference>
<dbReference type="Gene3D" id="1.10.760.10">
    <property type="entry name" value="Cytochrome c-like domain"/>
    <property type="match status" value="1"/>
</dbReference>
<dbReference type="PANTHER" id="PTHR33546">
    <property type="entry name" value="LARGE, MULTIFUNCTIONAL SECRETED PROTEIN-RELATED"/>
    <property type="match status" value="1"/>
</dbReference>
<dbReference type="Proteomes" id="UP000243904">
    <property type="component" value="Chromosome I"/>
</dbReference>
<dbReference type="GO" id="GO:0009055">
    <property type="term" value="F:electron transfer activity"/>
    <property type="evidence" value="ECO:0007669"/>
    <property type="project" value="InterPro"/>
</dbReference>
<name>A0A1H1WFY7_9BRAD</name>
<dbReference type="PANTHER" id="PTHR33546:SF1">
    <property type="entry name" value="LARGE, MULTIFUNCTIONAL SECRETED PROTEIN"/>
    <property type="match status" value="1"/>
</dbReference>